<gene>
    <name evidence="1" type="ORF">FHS49_001648</name>
</gene>
<organism evidence="1 2">
    <name type="scientific">Sphingobium boeckii</name>
    <dbReference type="NCBI Taxonomy" id="1082345"/>
    <lineage>
        <taxon>Bacteria</taxon>
        <taxon>Pseudomonadati</taxon>
        <taxon>Pseudomonadota</taxon>
        <taxon>Alphaproteobacteria</taxon>
        <taxon>Sphingomonadales</taxon>
        <taxon>Sphingomonadaceae</taxon>
        <taxon>Sphingobium</taxon>
    </lineage>
</organism>
<dbReference type="EMBL" id="JACIJC010000002">
    <property type="protein sequence ID" value="MBB5685640.1"/>
    <property type="molecule type" value="Genomic_DNA"/>
</dbReference>
<accession>A0A7W9EF27</accession>
<evidence type="ECO:0008006" key="3">
    <source>
        <dbReference type="Google" id="ProtNLM"/>
    </source>
</evidence>
<dbReference type="RefSeq" id="WP_184017119.1">
    <property type="nucleotide sequence ID" value="NZ_JACIJC010000002.1"/>
</dbReference>
<name>A0A7W9EF27_9SPHN</name>
<dbReference type="AlphaFoldDB" id="A0A7W9EF27"/>
<evidence type="ECO:0000313" key="1">
    <source>
        <dbReference type="EMBL" id="MBB5685640.1"/>
    </source>
</evidence>
<sequence length="213" mass="23653">MNVENNKLCSTYRKVQLLQQHMMAACPGPQEPTLRIMDLRWAIQDMYALKIDMFEVSFAGTYLKGKVERYANNSARVLVRASLSDVEKRSTAVKELCHLVIDEKEDWSPLGVNTINEVITDASMFAADGIGHTNPSAPLVSEALAILASSELMYPGEYHAADQTKLDQQQTTLSAIALQHEVPGYLIQHAFTNRPLRDRVYAQIAAEVSSKAA</sequence>
<keyword evidence="2" id="KW-1185">Reference proteome</keyword>
<comment type="caution">
    <text evidence="1">The sequence shown here is derived from an EMBL/GenBank/DDBJ whole genome shotgun (WGS) entry which is preliminary data.</text>
</comment>
<dbReference type="PROSITE" id="PS51257">
    <property type="entry name" value="PROKAR_LIPOPROTEIN"/>
    <property type="match status" value="1"/>
</dbReference>
<dbReference type="Proteomes" id="UP000549617">
    <property type="component" value="Unassembled WGS sequence"/>
</dbReference>
<reference evidence="1 2" key="1">
    <citation type="submission" date="2020-08" db="EMBL/GenBank/DDBJ databases">
        <title>Genomic Encyclopedia of Type Strains, Phase IV (KMG-IV): sequencing the most valuable type-strain genomes for metagenomic binning, comparative biology and taxonomic classification.</title>
        <authorList>
            <person name="Goeker M."/>
        </authorList>
    </citation>
    <scope>NUCLEOTIDE SEQUENCE [LARGE SCALE GENOMIC DNA]</scope>
    <source>
        <strain evidence="1 2">DSM 25079</strain>
    </source>
</reference>
<evidence type="ECO:0000313" key="2">
    <source>
        <dbReference type="Proteomes" id="UP000549617"/>
    </source>
</evidence>
<proteinExistence type="predicted"/>
<protein>
    <recommendedName>
        <fullName evidence="3">IrrE N-terminal-like domain-containing protein</fullName>
    </recommendedName>
</protein>